<proteinExistence type="predicted"/>
<accession>A0A653E080</accession>
<dbReference type="RefSeq" id="WP_150547730.1">
    <property type="nucleotide sequence ID" value="NZ_LR215729.2"/>
</dbReference>
<reference evidence="2" key="1">
    <citation type="submission" date="2019-02" db="EMBL/GenBank/DDBJ databases">
        <authorList>
            <consortium name="Genoscope - CEA"/>
            <person name="William W."/>
        </authorList>
    </citation>
    <scope>NUCLEOTIDE SEQUENCE [LARGE SCALE GENOMIC DNA]</scope>
    <source>
        <strain evidence="2">YSy11</strain>
    </source>
</reference>
<organism evidence="2">
    <name type="scientific">Pseudomonas marincola</name>
    <dbReference type="NCBI Taxonomy" id="437900"/>
    <lineage>
        <taxon>Bacteria</taxon>
        <taxon>Pseudomonadati</taxon>
        <taxon>Pseudomonadota</taxon>
        <taxon>Gammaproteobacteria</taxon>
        <taxon>Pseudomonadales</taxon>
        <taxon>Pseudomonadaceae</taxon>
        <taxon>Pseudomonas</taxon>
    </lineage>
</organism>
<gene>
    <name evidence="2" type="ORF">PMYSY11_0999</name>
</gene>
<dbReference type="EMBL" id="LR215729">
    <property type="protein sequence ID" value="VEV96046.1"/>
    <property type="molecule type" value="Genomic_DNA"/>
</dbReference>
<keyword evidence="1" id="KW-0732">Signal</keyword>
<feature type="chain" id="PRO_5024956541" evidence="1">
    <location>
        <begin position="20"/>
        <end position="163"/>
    </location>
</feature>
<evidence type="ECO:0000256" key="1">
    <source>
        <dbReference type="SAM" id="SignalP"/>
    </source>
</evidence>
<name>A0A653E080_9PSED</name>
<evidence type="ECO:0000313" key="2">
    <source>
        <dbReference type="EMBL" id="VEV96046.1"/>
    </source>
</evidence>
<feature type="signal peptide" evidence="1">
    <location>
        <begin position="1"/>
        <end position="19"/>
    </location>
</feature>
<protein>
    <submittedName>
        <fullName evidence="2">Uncharacterized protein</fullName>
    </submittedName>
</protein>
<dbReference type="AlphaFoldDB" id="A0A653E080"/>
<sequence>MKLLLPMLVLVATPQFCLAENEVSKGAKDAGVLTCHNIAKSMADFVLKGAPHSSHNIWSTDAPNKRMYESFTIKSYSDNNSQIVFTAAPNLVGTCDISSVETLVVSGSCLTIRDKVFKDWAYKGEAQGTAVLVNDGGGLYAYLTPQLSNSVCLVTKREVVFGS</sequence>